<accession>A0AAU2H173</accession>
<proteinExistence type="predicted"/>
<name>A0AAU2H173_9ACTN</name>
<organism evidence="1">
    <name type="scientific">Streptomyces sp. NBC_00060</name>
    <dbReference type="NCBI Taxonomy" id="2975636"/>
    <lineage>
        <taxon>Bacteria</taxon>
        <taxon>Bacillati</taxon>
        <taxon>Actinomycetota</taxon>
        <taxon>Actinomycetes</taxon>
        <taxon>Kitasatosporales</taxon>
        <taxon>Streptomycetaceae</taxon>
        <taxon>Streptomyces</taxon>
    </lineage>
</organism>
<gene>
    <name evidence="1" type="ORF">OHV25_15015</name>
</gene>
<sequence length="326" mass="33077">MAVRLFSASAGRKWVLGAVLAVLVAGGLHTGFNTNAFGPDRLCGGWLKSSDVERVLDGPGRLSDSGTDTVCTVKKSGLLVGGDASVTVRIAAEPSKFPFATGSWTASATQRLFTGQAGGGVDGYGGWALLPASCRIPAGVPSDKSDARVAVVASLAGGSTEEGALVRLLSAAAESAAARSGCAAEGRPTELASARTSPADFARVCALPGFTIPAVTGDKGRAGRAQVTGDLGTAWICDLSFAGDKSGPYARFAAVRDPLLAQGLSTSGAVRLDCPGGPVYATVDNNTYPWDPAERKAAGLLPEKDLRDRFATAVAGALHCPAARRT</sequence>
<reference evidence="1" key="1">
    <citation type="submission" date="2022-10" db="EMBL/GenBank/DDBJ databases">
        <title>The complete genomes of actinobacterial strains from the NBC collection.</title>
        <authorList>
            <person name="Joergensen T.S."/>
            <person name="Alvarez Arevalo M."/>
            <person name="Sterndorff E.B."/>
            <person name="Faurdal D."/>
            <person name="Vuksanovic O."/>
            <person name="Mourched A.-S."/>
            <person name="Charusanti P."/>
            <person name="Shaw S."/>
            <person name="Blin K."/>
            <person name="Weber T."/>
        </authorList>
    </citation>
    <scope>NUCLEOTIDE SEQUENCE</scope>
    <source>
        <strain evidence="1">NBC_00060</strain>
    </source>
</reference>
<dbReference type="AlphaFoldDB" id="A0AAU2H173"/>
<evidence type="ECO:0000313" key="1">
    <source>
        <dbReference type="EMBL" id="WTU40811.1"/>
    </source>
</evidence>
<dbReference type="EMBL" id="CP108253">
    <property type="protein sequence ID" value="WTU40811.1"/>
    <property type="molecule type" value="Genomic_DNA"/>
</dbReference>
<protein>
    <submittedName>
        <fullName evidence="1">Uncharacterized protein</fullName>
    </submittedName>
</protein>